<feature type="domain" description="MD-2-related lipid-recognition" evidence="8">
    <location>
        <begin position="1"/>
        <end position="110"/>
    </location>
</feature>
<dbReference type="SMART" id="SM00737">
    <property type="entry name" value="ML"/>
    <property type="match status" value="1"/>
</dbReference>
<reference evidence="9" key="1">
    <citation type="journal article" date="2023" name="Front. Mar. Sci.">
        <title>A new Merluccius polli reference genome to investigate the effects of global change in West African waters.</title>
        <authorList>
            <person name="Mateo J.L."/>
            <person name="Blanco-Fernandez C."/>
            <person name="Garcia-Vazquez E."/>
            <person name="Machado-Schiaffino G."/>
        </authorList>
    </citation>
    <scope>NUCLEOTIDE SEQUENCE</scope>
    <source>
        <strain evidence="9">C29</strain>
        <tissue evidence="9">Fin</tissue>
    </source>
</reference>
<evidence type="ECO:0000313" key="10">
    <source>
        <dbReference type="Proteomes" id="UP001174136"/>
    </source>
</evidence>
<evidence type="ECO:0000256" key="5">
    <source>
        <dbReference type="ARBA" id="ARBA00022729"/>
    </source>
</evidence>
<dbReference type="EMBL" id="JAOPHQ010005163">
    <property type="protein sequence ID" value="KAK0136387.1"/>
    <property type="molecule type" value="Genomic_DNA"/>
</dbReference>
<dbReference type="AlphaFoldDB" id="A0AA47NU84"/>
<dbReference type="PANTHER" id="PTHR11306:SF68">
    <property type="entry name" value="NPC INTRACELLULAR CHOLESTEROL TRANSPORTER 2"/>
    <property type="match status" value="1"/>
</dbReference>
<evidence type="ECO:0000259" key="8">
    <source>
        <dbReference type="SMART" id="SM00737"/>
    </source>
</evidence>
<dbReference type="PANTHER" id="PTHR11306">
    <property type="entry name" value="NIEMANN PICK TYPE C2 PROTEIN NPC2-RELATED"/>
    <property type="match status" value="1"/>
</dbReference>
<comment type="caution">
    <text evidence="9">The sequence shown here is derived from an EMBL/GenBank/DDBJ whole genome shotgun (WGS) entry which is preliminary data.</text>
</comment>
<keyword evidence="4" id="KW-0964">Secreted</keyword>
<keyword evidence="6" id="KW-1015">Disulfide bond</keyword>
<protein>
    <recommendedName>
        <fullName evidence="3">NPC intracellular cholesterol transporter 2</fullName>
    </recommendedName>
    <alternativeName>
        <fullName evidence="7">Epididymal secretory protein E1</fullName>
    </alternativeName>
</protein>
<evidence type="ECO:0000313" key="9">
    <source>
        <dbReference type="EMBL" id="KAK0136387.1"/>
    </source>
</evidence>
<evidence type="ECO:0000256" key="2">
    <source>
        <dbReference type="ARBA" id="ARBA00006370"/>
    </source>
</evidence>
<dbReference type="Pfam" id="PF02221">
    <property type="entry name" value="E1_DerP2_DerF2"/>
    <property type="match status" value="1"/>
</dbReference>
<dbReference type="GO" id="GO:0005576">
    <property type="term" value="C:extracellular region"/>
    <property type="evidence" value="ECO:0007669"/>
    <property type="project" value="UniProtKB-SubCell"/>
</dbReference>
<dbReference type="SUPFAM" id="SSF81296">
    <property type="entry name" value="E set domains"/>
    <property type="match status" value="1"/>
</dbReference>
<comment type="similarity">
    <text evidence="2">Belongs to the NPC2 family.</text>
</comment>
<evidence type="ECO:0000256" key="3">
    <source>
        <dbReference type="ARBA" id="ARBA00021477"/>
    </source>
</evidence>
<proteinExistence type="inferred from homology"/>
<dbReference type="GO" id="GO:0007399">
    <property type="term" value="P:nervous system development"/>
    <property type="evidence" value="ECO:0007669"/>
    <property type="project" value="UniProtKB-ARBA"/>
</dbReference>
<evidence type="ECO:0000256" key="1">
    <source>
        <dbReference type="ARBA" id="ARBA00004613"/>
    </source>
</evidence>
<dbReference type="GO" id="GO:0015485">
    <property type="term" value="F:cholesterol binding"/>
    <property type="evidence" value="ECO:0007669"/>
    <property type="project" value="TreeGrafter"/>
</dbReference>
<dbReference type="Proteomes" id="UP001174136">
    <property type="component" value="Unassembled WGS sequence"/>
</dbReference>
<evidence type="ECO:0000256" key="6">
    <source>
        <dbReference type="ARBA" id="ARBA00023157"/>
    </source>
</evidence>
<dbReference type="InterPro" id="IPR014756">
    <property type="entry name" value="Ig_E-set"/>
</dbReference>
<keyword evidence="10" id="KW-1185">Reference proteome</keyword>
<dbReference type="GO" id="GO:0032367">
    <property type="term" value="P:intracellular cholesterol transport"/>
    <property type="evidence" value="ECO:0007669"/>
    <property type="project" value="InterPro"/>
</dbReference>
<dbReference type="InterPro" id="IPR039670">
    <property type="entry name" value="NPC2-like"/>
</dbReference>
<dbReference type="InterPro" id="IPR003172">
    <property type="entry name" value="ML_dom"/>
</dbReference>
<name>A0AA47NU84_MERPO</name>
<accession>A0AA47NU84</accession>
<comment type="subcellular location">
    <subcellularLocation>
        <location evidence="1">Secreted</location>
    </subcellularLocation>
</comment>
<keyword evidence="5" id="KW-0732">Signal</keyword>
<dbReference type="InterPro" id="IPR033916">
    <property type="entry name" value="ML_Npc2-like"/>
</dbReference>
<sequence length="164" mass="18271">MVDINPCPRQPCQLRKGQSYSVNVTFSSAVESQTSKAIVHGVIAGVPIPFAIPVQDGCKSGIACPIEKESNYHYVNELPVKEIYPSIKLVVEWELRDDDGKDLFCIEFPVQIPLKSLEQSIPKGLSVSWTQCVQKGVNSLMILGAQIFVHLIKAIAHHLRRQDY</sequence>
<dbReference type="CDD" id="cd00916">
    <property type="entry name" value="Npc2_like"/>
    <property type="match status" value="1"/>
</dbReference>
<organism evidence="9 10">
    <name type="scientific">Merluccius polli</name>
    <name type="common">Benguela hake</name>
    <name type="synonym">Merluccius cadenati</name>
    <dbReference type="NCBI Taxonomy" id="89951"/>
    <lineage>
        <taxon>Eukaryota</taxon>
        <taxon>Metazoa</taxon>
        <taxon>Chordata</taxon>
        <taxon>Craniata</taxon>
        <taxon>Vertebrata</taxon>
        <taxon>Euteleostomi</taxon>
        <taxon>Actinopterygii</taxon>
        <taxon>Neopterygii</taxon>
        <taxon>Teleostei</taxon>
        <taxon>Neoteleostei</taxon>
        <taxon>Acanthomorphata</taxon>
        <taxon>Zeiogadaria</taxon>
        <taxon>Gadariae</taxon>
        <taxon>Gadiformes</taxon>
        <taxon>Gadoidei</taxon>
        <taxon>Merlucciidae</taxon>
        <taxon>Merluccius</taxon>
    </lineage>
</organism>
<gene>
    <name evidence="9" type="primary">npc2</name>
    <name evidence="9" type="ORF">N1851_027703</name>
</gene>
<evidence type="ECO:0000256" key="7">
    <source>
        <dbReference type="ARBA" id="ARBA00032516"/>
    </source>
</evidence>
<dbReference type="Gene3D" id="2.60.40.770">
    <property type="match status" value="1"/>
</dbReference>
<dbReference type="FunFam" id="2.60.40.770:FF:000001">
    <property type="entry name" value="NPC intracellular cholesterol transporter 2"/>
    <property type="match status" value="1"/>
</dbReference>
<dbReference type="GO" id="GO:0033344">
    <property type="term" value="P:cholesterol efflux"/>
    <property type="evidence" value="ECO:0007669"/>
    <property type="project" value="TreeGrafter"/>
</dbReference>
<evidence type="ECO:0000256" key="4">
    <source>
        <dbReference type="ARBA" id="ARBA00022525"/>
    </source>
</evidence>